<protein>
    <recommendedName>
        <fullName evidence="3">Heparinase II/III-like C-terminal domain-containing protein</fullName>
    </recommendedName>
</protein>
<dbReference type="Proteomes" id="UP000290218">
    <property type="component" value="Unassembled WGS sequence"/>
</dbReference>
<dbReference type="Gene3D" id="2.70.98.70">
    <property type="match status" value="1"/>
</dbReference>
<feature type="chain" id="PRO_5020352939" description="Heparinase II/III-like C-terminal domain-containing protein" evidence="2">
    <location>
        <begin position="33"/>
        <end position="696"/>
    </location>
</feature>
<accession>A0A4Q1CBF0</accession>
<keyword evidence="2" id="KW-0732">Signal</keyword>
<evidence type="ECO:0000313" key="5">
    <source>
        <dbReference type="Proteomes" id="UP000290218"/>
    </source>
</evidence>
<name>A0A4Q1CBF0_9BACT</name>
<evidence type="ECO:0000259" key="3">
    <source>
        <dbReference type="Pfam" id="PF07940"/>
    </source>
</evidence>
<dbReference type="InterPro" id="IPR012480">
    <property type="entry name" value="Hepar_II_III_C"/>
</dbReference>
<dbReference type="Gene3D" id="1.50.10.100">
    <property type="entry name" value="Chondroitin AC/alginate lyase"/>
    <property type="match status" value="1"/>
</dbReference>
<dbReference type="EMBL" id="SDHX01000001">
    <property type="protein sequence ID" value="RXK56241.1"/>
    <property type="molecule type" value="Genomic_DNA"/>
</dbReference>
<evidence type="ECO:0000313" key="4">
    <source>
        <dbReference type="EMBL" id="RXK56241.1"/>
    </source>
</evidence>
<comment type="subcellular location">
    <subcellularLocation>
        <location evidence="1">Cell envelope</location>
    </subcellularLocation>
</comment>
<dbReference type="GO" id="GO:0016829">
    <property type="term" value="F:lyase activity"/>
    <property type="evidence" value="ECO:0007669"/>
    <property type="project" value="InterPro"/>
</dbReference>
<dbReference type="SUPFAM" id="SSF48230">
    <property type="entry name" value="Chondroitin AC/alginate lyase"/>
    <property type="match status" value="1"/>
</dbReference>
<dbReference type="RefSeq" id="WP_129047607.1">
    <property type="nucleotide sequence ID" value="NZ_SDHX01000001.1"/>
</dbReference>
<dbReference type="PROSITE" id="PS51318">
    <property type="entry name" value="TAT"/>
    <property type="match status" value="1"/>
</dbReference>
<dbReference type="Pfam" id="PF07940">
    <property type="entry name" value="Hepar_II_III_C"/>
    <property type="match status" value="1"/>
</dbReference>
<keyword evidence="5" id="KW-1185">Reference proteome</keyword>
<organism evidence="4 5">
    <name type="scientific">Oleiharenicola lentus</name>
    <dbReference type="NCBI Taxonomy" id="2508720"/>
    <lineage>
        <taxon>Bacteria</taxon>
        <taxon>Pseudomonadati</taxon>
        <taxon>Verrucomicrobiota</taxon>
        <taxon>Opitutia</taxon>
        <taxon>Opitutales</taxon>
        <taxon>Opitutaceae</taxon>
        <taxon>Oleiharenicola</taxon>
    </lineage>
</organism>
<sequence>MNTPTRRTFLKSSAVLAATLPFARLPLGAATAANPPSAGPGRGLLFDPADLPRIRANLDLPRCAEIRSQLLDVDFAAETKFVREESRLNNHVADFMRLWKLVQNCAFAYTVWGDRRQLDLCLLALRRMCAYPRWDYFLEGGKDTIGLQRAPEATIAACYALDWLGAAVPADLVNLTEHRILTEGAPACYRTLYGMKYPDRVKGWGFDPEDDYPQAYRVSLARWPLILNATNLKIIPTCGLGLAAVWFHGRHPDAGKWLDLSRQSAQAFATMYGSDGSYDEGVGYWGYTTSHLAMLAEAVWRRLGLDDRKLINYPGTIRFALSMAMPCGGGVVADPKLGTAYNATPKGNYNPALDLVNFCDAGVGMDVSVAGWVGSTAHDPLCHHVAQNTGSLRLLQGAVWYQPDAPSQAPGPDLHDVRLSNDWVISRTGWAPADTVVALRSGGPANHEHADRNSIIFKAHGDRLFHDPFRAGYSFTTPQWLLRLTEAHTAVLINGQGHQYHNGSEGTNASWAVASVTDFRSGPGWMTVTSDASEAYALVLPDAAFVVRTLVFLKPEVLLVLDRVKLKSTAPVQVRFQVFNDDGKGAATAAGTTFGIDRPLASLRATVASAGSVSAGTAKLALPESVGVFPYVEVVSPSATDHEVLTACTTAPAGGAHGKLAVTRTASGWHITGSHSGQKVDVTLQTTTSVPALTIA</sequence>
<dbReference type="OrthoDB" id="176436at2"/>
<dbReference type="GO" id="GO:0030313">
    <property type="term" value="C:cell envelope"/>
    <property type="evidence" value="ECO:0007669"/>
    <property type="project" value="UniProtKB-SubCell"/>
</dbReference>
<dbReference type="InterPro" id="IPR008929">
    <property type="entry name" value="Chondroitin_lyas"/>
</dbReference>
<dbReference type="AlphaFoldDB" id="A0A4Q1CBF0"/>
<comment type="caution">
    <text evidence="4">The sequence shown here is derived from an EMBL/GenBank/DDBJ whole genome shotgun (WGS) entry which is preliminary data.</text>
</comment>
<proteinExistence type="predicted"/>
<evidence type="ECO:0000256" key="2">
    <source>
        <dbReference type="SAM" id="SignalP"/>
    </source>
</evidence>
<evidence type="ECO:0000256" key="1">
    <source>
        <dbReference type="ARBA" id="ARBA00004196"/>
    </source>
</evidence>
<feature type="signal peptide" evidence="2">
    <location>
        <begin position="1"/>
        <end position="32"/>
    </location>
</feature>
<reference evidence="4 5" key="1">
    <citation type="submission" date="2019-01" db="EMBL/GenBank/DDBJ databases">
        <title>Lacunisphaera sp. strain TWA-58.</title>
        <authorList>
            <person name="Chen W.-M."/>
        </authorList>
    </citation>
    <scope>NUCLEOTIDE SEQUENCE [LARGE SCALE GENOMIC DNA]</scope>
    <source>
        <strain evidence="4 5">TWA-58</strain>
    </source>
</reference>
<gene>
    <name evidence="4" type="ORF">ESB00_10310</name>
</gene>
<feature type="domain" description="Heparinase II/III-like C-terminal" evidence="3">
    <location>
        <begin position="433"/>
        <end position="581"/>
    </location>
</feature>
<dbReference type="InterPro" id="IPR006311">
    <property type="entry name" value="TAT_signal"/>
</dbReference>